<gene>
    <name evidence="1" type="ORF">EJ913_25220</name>
</gene>
<protein>
    <submittedName>
        <fullName evidence="1">Uncharacterized protein</fullName>
    </submittedName>
</protein>
<dbReference type="RefSeq" id="WP_127003127.1">
    <property type="nucleotide sequence ID" value="NZ_CP173191.1"/>
</dbReference>
<reference evidence="1 2" key="1">
    <citation type="submission" date="2018-12" db="EMBL/GenBank/DDBJ databases">
        <authorList>
            <person name="Yang Y."/>
        </authorList>
    </citation>
    <scope>NUCLEOTIDE SEQUENCE [LARGE SCALE GENOMIC DNA]</scope>
    <source>
        <strain evidence="1 2">GSF71</strain>
    </source>
</reference>
<sequence length="101" mass="11905">MITRERQAFETLSRDFIQHAANRMERLRSIVERAEIDGRERWEHTLDGLRGLRNRATAHIEAAHRADDDAWPFARARADQVIVELMRALDDIDRRMQRLAA</sequence>
<dbReference type="AlphaFoldDB" id="A0A433J295"/>
<proteinExistence type="predicted"/>
<dbReference type="EMBL" id="RZIJ01000026">
    <property type="protein sequence ID" value="RUQ65222.1"/>
    <property type="molecule type" value="Genomic_DNA"/>
</dbReference>
<accession>A0A433J295</accession>
<evidence type="ECO:0000313" key="2">
    <source>
        <dbReference type="Proteomes" id="UP000280346"/>
    </source>
</evidence>
<name>A0A433J295_9PROT</name>
<evidence type="ECO:0000313" key="1">
    <source>
        <dbReference type="EMBL" id="RUQ65222.1"/>
    </source>
</evidence>
<comment type="caution">
    <text evidence="1">The sequence shown here is derived from an EMBL/GenBank/DDBJ whole genome shotgun (WGS) entry which is preliminary data.</text>
</comment>
<dbReference type="OrthoDB" id="7306423at2"/>
<dbReference type="Proteomes" id="UP000280346">
    <property type="component" value="Unassembled WGS sequence"/>
</dbReference>
<organism evidence="1 2">
    <name type="scientific">Azospirillum doebereinerae</name>
    <dbReference type="NCBI Taxonomy" id="92933"/>
    <lineage>
        <taxon>Bacteria</taxon>
        <taxon>Pseudomonadati</taxon>
        <taxon>Pseudomonadota</taxon>
        <taxon>Alphaproteobacteria</taxon>
        <taxon>Rhodospirillales</taxon>
        <taxon>Azospirillaceae</taxon>
        <taxon>Azospirillum</taxon>
    </lineage>
</organism>
<keyword evidence="2" id="KW-1185">Reference proteome</keyword>